<dbReference type="Proteomes" id="UP000273154">
    <property type="component" value="Chromosome"/>
</dbReference>
<dbReference type="SUPFAM" id="SSF82549">
    <property type="entry name" value="DAK1/DegV-like"/>
    <property type="match status" value="1"/>
</dbReference>
<sequence length="314" mass="34556">MGAICQIMADSTCDFTPQMATELGVTILPFHYVEAGKPDGGLSGDDDLFQTRSAHEFYDAIRHGAMPITSQPSQLEYDEAFQRAYESGVPTVLFCISSGLSGGYEGARMSLERLREQHPGEEIRIYVIDTLVASTPLTLLVQEACRKRDAGLNAEQLAQWAEEARYFLHTIFMVDNLDALHRGGRLPKGVAVIGDALDVKALLHFNLDGTLGIRGVARGRKKGLRKIVDFFERTRELKPYGHVCCVGDADAPDDGYAIASELHEFDPELAITRPTIGPTIGSHVGPGMVSCCFWGKDRRQDKQITRVKGVRNSK</sequence>
<gene>
    <name evidence="2" type="ORF">Pcatena_07940</name>
</gene>
<name>A0A3G9JXJ4_9ACTN</name>
<dbReference type="GO" id="GO:0008289">
    <property type="term" value="F:lipid binding"/>
    <property type="evidence" value="ECO:0007669"/>
    <property type="project" value="UniProtKB-KW"/>
</dbReference>
<dbReference type="PANTHER" id="PTHR33434">
    <property type="entry name" value="DEGV DOMAIN-CONTAINING PROTEIN DR_1986-RELATED"/>
    <property type="match status" value="1"/>
</dbReference>
<dbReference type="Gene3D" id="3.30.1180.10">
    <property type="match status" value="1"/>
</dbReference>
<dbReference type="AlphaFoldDB" id="A0A3G9JXJ4"/>
<dbReference type="Pfam" id="PF02645">
    <property type="entry name" value="DegV"/>
    <property type="match status" value="1"/>
</dbReference>
<keyword evidence="3" id="KW-1185">Reference proteome</keyword>
<evidence type="ECO:0000313" key="2">
    <source>
        <dbReference type="EMBL" id="BBH50207.1"/>
    </source>
</evidence>
<dbReference type="InterPro" id="IPR050270">
    <property type="entry name" value="DegV_domain_contain"/>
</dbReference>
<dbReference type="Gene3D" id="3.40.50.10170">
    <property type="match status" value="1"/>
</dbReference>
<dbReference type="PROSITE" id="PS51482">
    <property type="entry name" value="DEGV"/>
    <property type="match status" value="1"/>
</dbReference>
<reference evidence="3" key="1">
    <citation type="submission" date="2018-11" db="EMBL/GenBank/DDBJ databases">
        <title>Comparative genomics of Parolsenella catena and Libanicoccus massiliensis: Reclassification of Libanicoccus massiliensis as Parolsenella massiliensis comb. nov.</title>
        <authorList>
            <person name="Sakamoto M."/>
            <person name="Ikeyama N."/>
            <person name="Murakami T."/>
            <person name="Mori H."/>
            <person name="Yuki M."/>
            <person name="Ohkuma M."/>
        </authorList>
    </citation>
    <scope>NUCLEOTIDE SEQUENCE [LARGE SCALE GENOMIC DNA]</scope>
    <source>
        <strain evidence="3">JCM 31932</strain>
    </source>
</reference>
<protein>
    <recommendedName>
        <fullName evidence="4">DegV family protein</fullName>
    </recommendedName>
</protein>
<dbReference type="EMBL" id="AP019367">
    <property type="protein sequence ID" value="BBH50207.1"/>
    <property type="molecule type" value="Genomic_DNA"/>
</dbReference>
<dbReference type="InterPro" id="IPR043168">
    <property type="entry name" value="DegV_C"/>
</dbReference>
<organism evidence="2 3">
    <name type="scientific">Parolsenella catena</name>
    <dbReference type="NCBI Taxonomy" id="2003188"/>
    <lineage>
        <taxon>Bacteria</taxon>
        <taxon>Bacillati</taxon>
        <taxon>Actinomycetota</taxon>
        <taxon>Coriobacteriia</taxon>
        <taxon>Coriobacteriales</taxon>
        <taxon>Atopobiaceae</taxon>
        <taxon>Parolsenella</taxon>
    </lineage>
</organism>
<dbReference type="KEGG" id="pcat:Pcatena_07940"/>
<dbReference type="RefSeq" id="WP_126421833.1">
    <property type="nucleotide sequence ID" value="NZ_AP019367.1"/>
</dbReference>
<dbReference type="GeneID" id="88848921"/>
<accession>A0A3G9JXJ4</accession>
<dbReference type="InterPro" id="IPR003797">
    <property type="entry name" value="DegV"/>
</dbReference>
<evidence type="ECO:0000313" key="3">
    <source>
        <dbReference type="Proteomes" id="UP000273154"/>
    </source>
</evidence>
<evidence type="ECO:0000256" key="1">
    <source>
        <dbReference type="ARBA" id="ARBA00023121"/>
    </source>
</evidence>
<proteinExistence type="predicted"/>
<dbReference type="OrthoDB" id="9760324at2"/>
<dbReference type="PANTHER" id="PTHR33434:SF2">
    <property type="entry name" value="FATTY ACID-BINDING PROTEIN TM_1468"/>
    <property type="match status" value="1"/>
</dbReference>
<dbReference type="NCBIfam" id="TIGR00762">
    <property type="entry name" value="DegV"/>
    <property type="match status" value="1"/>
</dbReference>
<evidence type="ECO:0008006" key="4">
    <source>
        <dbReference type="Google" id="ProtNLM"/>
    </source>
</evidence>
<keyword evidence="1" id="KW-0446">Lipid-binding</keyword>